<feature type="coiled-coil region" evidence="1">
    <location>
        <begin position="231"/>
        <end position="300"/>
    </location>
</feature>
<proteinExistence type="predicted"/>
<organism evidence="3 4">
    <name type="scientific">Saccharomyces eubayanus</name>
    <name type="common">Yeast</name>
    <dbReference type="NCBI Taxonomy" id="1080349"/>
    <lineage>
        <taxon>Eukaryota</taxon>
        <taxon>Fungi</taxon>
        <taxon>Dikarya</taxon>
        <taxon>Ascomycota</taxon>
        <taxon>Saccharomycotina</taxon>
        <taxon>Saccharomycetes</taxon>
        <taxon>Saccharomycetales</taxon>
        <taxon>Saccharomycetaceae</taxon>
        <taxon>Saccharomyces</taxon>
    </lineage>
</organism>
<evidence type="ECO:0000256" key="1">
    <source>
        <dbReference type="SAM" id="Coils"/>
    </source>
</evidence>
<feature type="region of interest" description="Disordered" evidence="2">
    <location>
        <begin position="129"/>
        <end position="151"/>
    </location>
</feature>
<protein>
    <recommendedName>
        <fullName evidence="5">ASF2-like protein</fullName>
    </recommendedName>
</protein>
<feature type="compositionally biased region" description="Basic and acidic residues" evidence="2">
    <location>
        <begin position="1"/>
        <end position="11"/>
    </location>
</feature>
<feature type="compositionally biased region" description="Basic and acidic residues" evidence="2">
    <location>
        <begin position="129"/>
        <end position="138"/>
    </location>
</feature>
<keyword evidence="1" id="KW-0175">Coiled coil</keyword>
<evidence type="ECO:0000256" key="2">
    <source>
        <dbReference type="SAM" id="MobiDB-lite"/>
    </source>
</evidence>
<keyword evidence="4" id="KW-1185">Reference proteome</keyword>
<reference evidence="3" key="1">
    <citation type="submission" date="2022-08" db="EMBL/GenBank/DDBJ databases">
        <authorList>
            <person name="Byrne P K."/>
        </authorList>
    </citation>
    <scope>NUCLEOTIDE SEQUENCE</scope>
    <source>
        <strain evidence="3">UCD650</strain>
    </source>
</reference>
<gene>
    <name evidence="3" type="primary">U6500D00570</name>
    <name evidence="3" type="ORF">SEUBUCD650_0D00570</name>
</gene>
<dbReference type="Proteomes" id="UP001152964">
    <property type="component" value="Chromosome 4"/>
</dbReference>
<dbReference type="EMBL" id="OX291494">
    <property type="protein sequence ID" value="CAI1888991.1"/>
    <property type="molecule type" value="Genomic_DNA"/>
</dbReference>
<feature type="compositionally biased region" description="Polar residues" evidence="2">
    <location>
        <begin position="497"/>
        <end position="509"/>
    </location>
</feature>
<sequence>MDGWKERRGSGQEHMSAKRGVVDRTIAYGATARSDPESDSSLSAEGEDAVVTKDHGSGKVRKNTSLRKMKGKIKDLRSLISRYQENETLLVSSTNIMSGEIMDYEIRLAGLYGKMKSIMDENYVLKETRENHAAEERQPATPSSTDKEHGLEERALLVELKREVSAKLKDCKSIQNTVNAKLDEIHEFYEKYYGEFELKFADGGFQKGLAEELGNVKLELKNVRKNSQIKVNNLQIQLIEANKSLNLLKKDIKVKDDCLNCIPDLVNKTNNAILSYKKSIANQKETIEALQNELSRQLETQGQMAAELHAQTPTNVSLIDPFDEVEPTMDTKTKELLATQEKELQELRLLKNVNDQKHRTAQLHIEKQDNAIKLLKNHLQSLIQGRQPPQPHFYPFPVEHNIQQVRNWKAPKLIRGTPNESTKPPLLLPQHSKHQDSNAVAVETITGTKGSGAQLLLTAPPNKQSRPKDKLRIGFNFNQFPRPQEFWRQQPQILNQNSPRLSLPTTPNDELQENTKKESLAKVTTVESTTPNTAASDTTKVFNLTDPTPPSETT</sequence>
<feature type="compositionally biased region" description="Polar residues" evidence="2">
    <location>
        <begin position="525"/>
        <end position="546"/>
    </location>
</feature>
<name>A0ABN8VLT4_SACEU</name>
<evidence type="ECO:0000313" key="3">
    <source>
        <dbReference type="EMBL" id="CAI1888991.1"/>
    </source>
</evidence>
<feature type="region of interest" description="Disordered" evidence="2">
    <location>
        <begin position="497"/>
        <end position="554"/>
    </location>
</feature>
<evidence type="ECO:0000313" key="4">
    <source>
        <dbReference type="Proteomes" id="UP001152964"/>
    </source>
</evidence>
<feature type="region of interest" description="Disordered" evidence="2">
    <location>
        <begin position="1"/>
        <end position="66"/>
    </location>
</feature>
<accession>A0ABN8VLT4</accession>
<evidence type="ECO:0008006" key="5">
    <source>
        <dbReference type="Google" id="ProtNLM"/>
    </source>
</evidence>